<dbReference type="AlphaFoldDB" id="A0A7U4DQ76"/>
<protein>
    <submittedName>
        <fullName evidence="1">Uncharacterized protein</fullName>
    </submittedName>
</protein>
<keyword evidence="2" id="KW-1185">Reference proteome</keyword>
<gene>
    <name evidence="1" type="ordered locus">Despr_2683</name>
</gene>
<sequence length="50" mass="5529">MIEIKTAAVDDYANQPSTEELVPGVYRDRQTGAVYVSDGKQTIRLEVTAE</sequence>
<dbReference type="RefSeq" id="WP_015725345.1">
    <property type="nucleotide sequence ID" value="NC_014972.1"/>
</dbReference>
<dbReference type="KEGG" id="dpr:Despr_2683"/>
<accession>A0A7U4DQ76</accession>
<name>A0A7U4DQ76_DESPD</name>
<proteinExistence type="predicted"/>
<reference evidence="1 2" key="1">
    <citation type="journal article" date="2011" name="Stand. Genomic Sci.">
        <title>Complete genome sequence of Desulfobulbus propionicus type strain (1pr3).</title>
        <authorList>
            <person name="Pagani I."/>
            <person name="Lapidus A."/>
            <person name="Nolan M."/>
            <person name="Lucas S."/>
            <person name="Hammon N."/>
            <person name="Deshpande S."/>
            <person name="Cheng J.F."/>
            <person name="Chertkov O."/>
            <person name="Davenport K."/>
            <person name="Tapia R."/>
            <person name="Han C."/>
            <person name="Goodwin L."/>
            <person name="Pitluck S."/>
            <person name="Liolios K."/>
            <person name="Mavromatis K."/>
            <person name="Ivanova N."/>
            <person name="Mikhailova N."/>
            <person name="Pati A."/>
            <person name="Chen A."/>
            <person name="Palaniappan K."/>
            <person name="Land M."/>
            <person name="Hauser L."/>
            <person name="Chang Y.J."/>
            <person name="Jeffries C.D."/>
            <person name="Detter J.C."/>
            <person name="Brambilla E."/>
            <person name="Kannan K.P."/>
            <person name="Djao O.D."/>
            <person name="Rohde M."/>
            <person name="Pukall R."/>
            <person name="Spring S."/>
            <person name="Goker M."/>
            <person name="Sikorski J."/>
            <person name="Woyke T."/>
            <person name="Bristow J."/>
            <person name="Eisen J.A."/>
            <person name="Markowitz V."/>
            <person name="Hugenholtz P."/>
            <person name="Kyrpides N.C."/>
            <person name="Klenk H.P."/>
        </authorList>
    </citation>
    <scope>NUCLEOTIDE SEQUENCE [LARGE SCALE GENOMIC DNA]</scope>
    <source>
        <strain evidence="2">ATCC 33891 / DSM 2032 / 1pr3</strain>
    </source>
</reference>
<organism evidence="1 2">
    <name type="scientific">Desulfobulbus propionicus (strain ATCC 33891 / DSM 2032 / VKM B-1956 / 1pr3)</name>
    <dbReference type="NCBI Taxonomy" id="577650"/>
    <lineage>
        <taxon>Bacteria</taxon>
        <taxon>Pseudomonadati</taxon>
        <taxon>Thermodesulfobacteriota</taxon>
        <taxon>Desulfobulbia</taxon>
        <taxon>Desulfobulbales</taxon>
        <taxon>Desulfobulbaceae</taxon>
        <taxon>Desulfobulbus</taxon>
    </lineage>
</organism>
<dbReference type="Proteomes" id="UP000006365">
    <property type="component" value="Chromosome"/>
</dbReference>
<evidence type="ECO:0000313" key="1">
    <source>
        <dbReference type="EMBL" id="ADW18819.1"/>
    </source>
</evidence>
<evidence type="ECO:0000313" key="2">
    <source>
        <dbReference type="Proteomes" id="UP000006365"/>
    </source>
</evidence>
<dbReference type="EMBL" id="CP002364">
    <property type="protein sequence ID" value="ADW18819.1"/>
    <property type="molecule type" value="Genomic_DNA"/>
</dbReference>